<dbReference type="GO" id="GO:0016491">
    <property type="term" value="F:oxidoreductase activity"/>
    <property type="evidence" value="ECO:0007669"/>
    <property type="project" value="InterPro"/>
</dbReference>
<keyword evidence="4 6" id="KW-1133">Transmembrane helix</keyword>
<feature type="transmembrane region" description="Helical" evidence="6">
    <location>
        <begin position="137"/>
        <end position="161"/>
    </location>
</feature>
<feature type="transmembrane region" description="Helical" evidence="6">
    <location>
        <begin position="20"/>
        <end position="49"/>
    </location>
</feature>
<dbReference type="GO" id="GO:0016209">
    <property type="term" value="F:antioxidant activity"/>
    <property type="evidence" value="ECO:0007669"/>
    <property type="project" value="InterPro"/>
</dbReference>
<feature type="domain" description="Thioredoxin" evidence="7">
    <location>
        <begin position="356"/>
        <end position="504"/>
    </location>
</feature>
<dbReference type="InterPro" id="IPR036249">
    <property type="entry name" value="Thioredoxin-like_sf"/>
</dbReference>
<dbReference type="CDD" id="cd03012">
    <property type="entry name" value="TlpA_like_DipZ_like"/>
    <property type="match status" value="1"/>
</dbReference>
<gene>
    <name evidence="8" type="primary">dipZ</name>
    <name evidence="8" type="ORF">CCE01nite_16370</name>
</gene>
<evidence type="ECO:0000259" key="7">
    <source>
        <dbReference type="PROSITE" id="PS51352"/>
    </source>
</evidence>
<dbReference type="GO" id="GO:0005886">
    <property type="term" value="C:plasma membrane"/>
    <property type="evidence" value="ECO:0007669"/>
    <property type="project" value="UniProtKB-SubCell"/>
</dbReference>
<dbReference type="EMBL" id="BJLR01000016">
    <property type="protein sequence ID" value="GEA87688.1"/>
    <property type="molecule type" value="Genomic_DNA"/>
</dbReference>
<evidence type="ECO:0000256" key="5">
    <source>
        <dbReference type="ARBA" id="ARBA00023136"/>
    </source>
</evidence>
<evidence type="ECO:0000256" key="3">
    <source>
        <dbReference type="ARBA" id="ARBA00022692"/>
    </source>
</evidence>
<dbReference type="InterPro" id="IPR003834">
    <property type="entry name" value="Cyt_c_assmbl_TM_dom"/>
</dbReference>
<sequence>MTGGRTHPDRPSRRTAVMDLLTLALIGLVGGLITGISPCILPVLPVIFFSGGVQSARGGGGGAGPAVVRTPALAGLQVGAMAQPSFGTGAGAAVAGRVAGASAAVDRTGDDGVGATGDGAAGARPRRGLTSEAWRPYLVIAGLVTSFTLFTLLGSFVLALLDLPQDLLRWAGIVVLALLGVGLLVPRFEEILERPFQRFAPRKNRTANRSGFLLGLGLGAVYVPCAGPVLAAITVAGATGDIGVGTVVLTVSFALGAALPLLVFALAGRRVAERVKAFREHQRGIRATGGVLMLALALALTFNVTDAIQRALPGYTEALQDRVAANETVQQQLDLGGLVTAENEQLANCTDGATELEECGPAPALRGIDTWLNTEGGAPLDLADLKGQVVLLDFWAYSCINCQRSVPHVVAWDEAYRDAGLQVIGVHTPEYAFERETRNVVDGAERLGIEYAIAQDNAYGTWTAYRNRYWPAHYLIDADGVVRHISQGEGNYEATEAMIRELLEDADPGVALPAPTDVVDTTPEAEGITPETFLSVGKRFNFGGEEYQEGIGTYTFPDRQPADSFAFDGEWTTDYQAATAGADARLRLRFTANDVFLVLGGEGTVHATVRDEEGRVVEERDVEVAGAPTLYPLLESADGPVTGTVEVEVPAGLAAYSFTFG</sequence>
<dbReference type="Pfam" id="PF17991">
    <property type="entry name" value="Thioredoxin_10"/>
    <property type="match status" value="1"/>
</dbReference>
<dbReference type="AlphaFoldDB" id="A0A4Y3KXX7"/>
<dbReference type="Pfam" id="PF00578">
    <property type="entry name" value="AhpC-TSA"/>
    <property type="match status" value="1"/>
</dbReference>
<comment type="caution">
    <text evidence="8">The sequence shown here is derived from an EMBL/GenBank/DDBJ whole genome shotgun (WGS) entry which is preliminary data.</text>
</comment>
<dbReference type="InterPro" id="IPR041017">
    <property type="entry name" value="Thioredoxin_10"/>
</dbReference>
<dbReference type="InterPro" id="IPR050553">
    <property type="entry name" value="Thioredoxin_ResA/DsbE_sf"/>
</dbReference>
<dbReference type="Proteomes" id="UP000317046">
    <property type="component" value="Unassembled WGS sequence"/>
</dbReference>
<comment type="subcellular location">
    <subcellularLocation>
        <location evidence="1">Cell membrane</location>
        <topology evidence="1">Multi-pass membrane protein</topology>
    </subcellularLocation>
</comment>
<dbReference type="PANTHER" id="PTHR42852:SF13">
    <property type="entry name" value="PROTEIN DIPZ"/>
    <property type="match status" value="1"/>
</dbReference>
<evidence type="ECO:0000256" key="2">
    <source>
        <dbReference type="ARBA" id="ARBA00022475"/>
    </source>
</evidence>
<keyword evidence="5 6" id="KW-0472">Membrane</keyword>
<feature type="transmembrane region" description="Helical" evidence="6">
    <location>
        <begin position="242"/>
        <end position="266"/>
    </location>
</feature>
<keyword evidence="3 6" id="KW-0812">Transmembrane</keyword>
<reference evidence="8" key="1">
    <citation type="submission" date="2019-06" db="EMBL/GenBank/DDBJ databases">
        <title>Whole genome shotgun sequence of Cellulomonas cellasea NBRC 3753.</title>
        <authorList>
            <person name="Hosoyama A."/>
            <person name="Uohara A."/>
            <person name="Ohji S."/>
            <person name="Ichikawa N."/>
        </authorList>
    </citation>
    <scope>NUCLEOTIDE SEQUENCE [LARGE SCALE GENOMIC DNA]</scope>
    <source>
        <strain evidence="8">NBRC 3753</strain>
    </source>
</reference>
<evidence type="ECO:0000256" key="1">
    <source>
        <dbReference type="ARBA" id="ARBA00004651"/>
    </source>
</evidence>
<dbReference type="Gene3D" id="3.40.30.10">
    <property type="entry name" value="Glutaredoxin"/>
    <property type="match status" value="1"/>
</dbReference>
<proteinExistence type="predicted"/>
<evidence type="ECO:0000313" key="9">
    <source>
        <dbReference type="Proteomes" id="UP000317046"/>
    </source>
</evidence>
<feature type="transmembrane region" description="Helical" evidence="6">
    <location>
        <begin position="212"/>
        <end position="236"/>
    </location>
</feature>
<dbReference type="Pfam" id="PF02683">
    <property type="entry name" value="DsbD_TM"/>
    <property type="match status" value="1"/>
</dbReference>
<dbReference type="Gene3D" id="2.60.120.260">
    <property type="entry name" value="Galactose-binding domain-like"/>
    <property type="match status" value="1"/>
</dbReference>
<keyword evidence="9" id="KW-1185">Reference proteome</keyword>
<feature type="transmembrane region" description="Helical" evidence="6">
    <location>
        <begin position="287"/>
        <end position="305"/>
    </location>
</feature>
<dbReference type="GO" id="GO:0017004">
    <property type="term" value="P:cytochrome complex assembly"/>
    <property type="evidence" value="ECO:0007669"/>
    <property type="project" value="InterPro"/>
</dbReference>
<organism evidence="8 9">
    <name type="scientific">Cellulomonas cellasea</name>
    <dbReference type="NCBI Taxonomy" id="43670"/>
    <lineage>
        <taxon>Bacteria</taxon>
        <taxon>Bacillati</taxon>
        <taxon>Actinomycetota</taxon>
        <taxon>Actinomycetes</taxon>
        <taxon>Micrococcales</taxon>
        <taxon>Cellulomonadaceae</taxon>
        <taxon>Cellulomonas</taxon>
    </lineage>
</organism>
<keyword evidence="2" id="KW-1003">Cell membrane</keyword>
<accession>A0A4Y3KXX7</accession>
<evidence type="ECO:0000256" key="4">
    <source>
        <dbReference type="ARBA" id="ARBA00022989"/>
    </source>
</evidence>
<dbReference type="PANTHER" id="PTHR42852">
    <property type="entry name" value="THIOL:DISULFIDE INTERCHANGE PROTEIN DSBE"/>
    <property type="match status" value="1"/>
</dbReference>
<evidence type="ECO:0000256" key="6">
    <source>
        <dbReference type="SAM" id="Phobius"/>
    </source>
</evidence>
<protein>
    <submittedName>
        <fullName evidence="8">Protein DipZ</fullName>
    </submittedName>
</protein>
<feature type="transmembrane region" description="Helical" evidence="6">
    <location>
        <begin position="167"/>
        <end position="185"/>
    </location>
</feature>
<dbReference type="PROSITE" id="PS51352">
    <property type="entry name" value="THIOREDOXIN_2"/>
    <property type="match status" value="1"/>
</dbReference>
<dbReference type="InterPro" id="IPR013766">
    <property type="entry name" value="Thioredoxin_domain"/>
</dbReference>
<evidence type="ECO:0000313" key="8">
    <source>
        <dbReference type="EMBL" id="GEA87688.1"/>
    </source>
</evidence>
<dbReference type="InterPro" id="IPR000866">
    <property type="entry name" value="AhpC/TSA"/>
</dbReference>
<name>A0A4Y3KXX7_9CELL</name>
<dbReference type="SUPFAM" id="SSF52833">
    <property type="entry name" value="Thioredoxin-like"/>
    <property type="match status" value="1"/>
</dbReference>